<evidence type="ECO:0000259" key="21">
    <source>
        <dbReference type="SMART" id="SM00306"/>
    </source>
</evidence>
<keyword evidence="4 18" id="KW-0645">Protease</keyword>
<dbReference type="InterPro" id="IPR003586">
    <property type="entry name" value="Hint_dom_C"/>
</dbReference>
<dbReference type="GO" id="GO:0048731">
    <property type="term" value="P:system development"/>
    <property type="evidence" value="ECO:0007669"/>
    <property type="project" value="UniProtKB-ARBA"/>
</dbReference>
<evidence type="ECO:0000256" key="10">
    <source>
        <dbReference type="ARBA" id="ARBA00022813"/>
    </source>
</evidence>
<dbReference type="GO" id="GO:0007224">
    <property type="term" value="P:smoothened signaling pathway"/>
    <property type="evidence" value="ECO:0007669"/>
    <property type="project" value="TreeGrafter"/>
</dbReference>
<dbReference type="InterPro" id="IPR001657">
    <property type="entry name" value="Hedgehog"/>
</dbReference>
<dbReference type="GO" id="GO:0008233">
    <property type="term" value="F:peptidase activity"/>
    <property type="evidence" value="ECO:0007669"/>
    <property type="project" value="UniProtKB-UniRule"/>
</dbReference>
<dbReference type="InterPro" id="IPR000320">
    <property type="entry name" value="Hedgehog_signalling_dom"/>
</dbReference>
<dbReference type="SMART" id="SM00305">
    <property type="entry name" value="HintC"/>
    <property type="match status" value="1"/>
</dbReference>
<keyword evidence="2 18" id="KW-0217">Developmental protein</keyword>
<evidence type="ECO:0000256" key="7">
    <source>
        <dbReference type="ARBA" id="ARBA00022723"/>
    </source>
</evidence>
<comment type="catalytic activity">
    <reaction evidence="17">
        <text>glycyl-L-cysteinyl-[protein] + cholesterol + H(+) = [protein]-C-terminal glycyl cholesterol ester + N-terminal L-cysteinyl-[protein]</text>
        <dbReference type="Rhea" id="RHEA:59504"/>
        <dbReference type="Rhea" id="RHEA-COMP:12707"/>
        <dbReference type="Rhea" id="RHEA-COMP:15369"/>
        <dbReference type="Rhea" id="RHEA-COMP:15374"/>
        <dbReference type="ChEBI" id="CHEBI:15378"/>
        <dbReference type="ChEBI" id="CHEBI:16113"/>
        <dbReference type="ChEBI" id="CHEBI:65250"/>
        <dbReference type="ChEBI" id="CHEBI:143135"/>
        <dbReference type="ChEBI" id="CHEBI:143140"/>
    </reaction>
    <physiologicalReaction direction="left-to-right" evidence="17">
        <dbReference type="Rhea" id="RHEA:59505"/>
    </physiologicalReaction>
</comment>
<dbReference type="EMBL" id="JYDV01000012">
    <property type="protein sequence ID" value="KRZ42919.1"/>
    <property type="molecule type" value="Genomic_DNA"/>
</dbReference>
<evidence type="ECO:0000256" key="17">
    <source>
        <dbReference type="ARBA" id="ARBA00048589"/>
    </source>
</evidence>
<dbReference type="GO" id="GO:0005113">
    <property type="term" value="F:patched binding"/>
    <property type="evidence" value="ECO:0007669"/>
    <property type="project" value="TreeGrafter"/>
</dbReference>
<keyword evidence="19" id="KW-1133">Transmembrane helix</keyword>
<feature type="domain" description="Hint" evidence="20">
    <location>
        <begin position="363"/>
        <end position="407"/>
    </location>
</feature>
<comment type="caution">
    <text evidence="22">The sequence shown here is derived from an EMBL/GenBank/DDBJ whole genome shotgun (WGS) entry which is preliminary data.</text>
</comment>
<organism evidence="22 23">
    <name type="scientific">Trichinella pseudospiralis</name>
    <name type="common">Parasitic roundworm</name>
    <dbReference type="NCBI Taxonomy" id="6337"/>
    <lineage>
        <taxon>Eukaryota</taxon>
        <taxon>Metazoa</taxon>
        <taxon>Ecdysozoa</taxon>
        <taxon>Nematoda</taxon>
        <taxon>Enoplea</taxon>
        <taxon>Dorylaimia</taxon>
        <taxon>Trichinellida</taxon>
        <taxon>Trichinellidae</taxon>
        <taxon>Trichinella</taxon>
    </lineage>
</organism>
<dbReference type="GO" id="GO:0007267">
    <property type="term" value="P:cell-cell signaling"/>
    <property type="evidence" value="ECO:0007669"/>
    <property type="project" value="InterPro"/>
</dbReference>
<dbReference type="InterPro" id="IPR006141">
    <property type="entry name" value="Intein_N"/>
</dbReference>
<comment type="similarity">
    <text evidence="1 18">Belongs to the hedgehog family.</text>
</comment>
<evidence type="ECO:0000256" key="1">
    <source>
        <dbReference type="ARBA" id="ARBA00010649"/>
    </source>
</evidence>
<dbReference type="CDD" id="cd00081">
    <property type="entry name" value="Hint"/>
    <property type="match status" value="1"/>
</dbReference>
<keyword evidence="15" id="KW-0504">Morphogen</keyword>
<keyword evidence="14" id="KW-0449">Lipoprotein</keyword>
<keyword evidence="8 18" id="KW-0732">Signal</keyword>
<dbReference type="GO" id="GO:0000139">
    <property type="term" value="C:Golgi membrane"/>
    <property type="evidence" value="ECO:0007669"/>
    <property type="project" value="UniProtKB-SubCell"/>
</dbReference>
<dbReference type="GO" id="GO:0005789">
    <property type="term" value="C:endoplasmic reticulum membrane"/>
    <property type="evidence" value="ECO:0007669"/>
    <property type="project" value="UniProtKB-SubCell"/>
</dbReference>
<dbReference type="Gene3D" id="2.170.16.10">
    <property type="entry name" value="Hedgehog/Intein (Hint) domain"/>
    <property type="match status" value="1"/>
</dbReference>
<evidence type="ECO:0000256" key="2">
    <source>
        <dbReference type="ARBA" id="ARBA00022473"/>
    </source>
</evidence>
<keyword evidence="11" id="KW-0106">Calcium</keyword>
<evidence type="ECO:0000256" key="6">
    <source>
        <dbReference type="ARBA" id="ARBA00022716"/>
    </source>
</evidence>
<evidence type="ECO:0000256" key="14">
    <source>
        <dbReference type="ARBA" id="ARBA00023288"/>
    </source>
</evidence>
<dbReference type="InterPro" id="IPR009045">
    <property type="entry name" value="Zn_M74/Hedgehog-like"/>
</dbReference>
<dbReference type="InterPro" id="IPR003587">
    <property type="entry name" value="Hint_dom_N"/>
</dbReference>
<feature type="domain" description="Hint" evidence="21">
    <location>
        <begin position="251"/>
        <end position="361"/>
    </location>
</feature>
<dbReference type="GO" id="GO:0016540">
    <property type="term" value="P:protein autoprocessing"/>
    <property type="evidence" value="ECO:0007669"/>
    <property type="project" value="InterPro"/>
</dbReference>
<evidence type="ECO:0000313" key="22">
    <source>
        <dbReference type="EMBL" id="KRZ42919.1"/>
    </source>
</evidence>
<dbReference type="InterPro" id="IPR036844">
    <property type="entry name" value="Hint_dom_sf"/>
</dbReference>
<dbReference type="PANTHER" id="PTHR11889:SF31">
    <property type="entry name" value="PROTEIN HEDGEHOG"/>
    <property type="match status" value="1"/>
</dbReference>
<dbReference type="GO" id="GO:0016740">
    <property type="term" value="F:transferase activity"/>
    <property type="evidence" value="ECO:0007669"/>
    <property type="project" value="UniProtKB-KW"/>
</dbReference>
<dbReference type="GO" id="GO:0016015">
    <property type="term" value="F:morphogen activity"/>
    <property type="evidence" value="ECO:0007669"/>
    <property type="project" value="UniProtKB-KW"/>
</dbReference>
<evidence type="ECO:0000256" key="4">
    <source>
        <dbReference type="ARBA" id="ARBA00022670"/>
    </source>
</evidence>
<dbReference type="Gene3D" id="3.30.1380.10">
    <property type="match status" value="1"/>
</dbReference>
<dbReference type="InterPro" id="IPR001767">
    <property type="entry name" value="Hedgehog_Hint"/>
</dbReference>
<evidence type="ECO:0000256" key="19">
    <source>
        <dbReference type="SAM" id="Phobius"/>
    </source>
</evidence>
<keyword evidence="10 18" id="KW-0068">Autocatalytic cleavage</keyword>
<dbReference type="SUPFAM" id="SSF51294">
    <property type="entry name" value="Hedgehog/intein (Hint) domain"/>
    <property type="match status" value="1"/>
</dbReference>
<name>A0A0V1K6N1_TRIPS</name>
<dbReference type="InterPro" id="IPR050387">
    <property type="entry name" value="Hedgehog_Signaling"/>
</dbReference>
<keyword evidence="6" id="KW-0709">Segmentation polarity protein</keyword>
<evidence type="ECO:0000256" key="8">
    <source>
        <dbReference type="ARBA" id="ARBA00022729"/>
    </source>
</evidence>
<proteinExistence type="inferred from homology"/>
<evidence type="ECO:0000256" key="12">
    <source>
        <dbReference type="ARBA" id="ARBA00023136"/>
    </source>
</evidence>
<keyword evidence="3 18" id="KW-1003">Cell membrane</keyword>
<dbReference type="PRINTS" id="PR00632">
    <property type="entry name" value="SONICHHOG"/>
</dbReference>
<comment type="function">
    <molecule>Protein hedgehog N-product</molecule>
    <text evidence="18">The dually lipidated hedgehog protein N-product is a morphogen which is essential for a variety of patterning events during development.</text>
</comment>
<comment type="subcellular location">
    <molecule>Protein hedgehog N-product</molecule>
    <subcellularLocation>
        <location evidence="18">Cell membrane</location>
        <topology evidence="18">Lipid-anchor</topology>
    </subcellularLocation>
</comment>
<comment type="function">
    <text evidence="16">The C-terminal part of the hedgehog protein precursor displays an autoproteolysis activity that results in the cleavage of the full-length protein into two parts (N-product and C-product). In addition, the C-terminal part displays a cholesterol transferase activity that results by the covalent attachment of a cholesterol moiety to the C-terminal of the newly generated N-product. Once cleaved, the C-product has no signaling activity and diffuses from the cell.</text>
</comment>
<keyword evidence="13" id="KW-0564">Palmitate</keyword>
<comment type="subcellular location">
    <molecule>Sonic hedgehog protein</molecule>
    <subcellularLocation>
        <location evidence="18">Endoplasmic reticulum membrane</location>
    </subcellularLocation>
    <subcellularLocation>
        <location evidence="18">Golgi apparatus membrane</location>
    </subcellularLocation>
</comment>
<feature type="transmembrane region" description="Helical" evidence="19">
    <location>
        <begin position="17"/>
        <end position="38"/>
    </location>
</feature>
<dbReference type="GO" id="GO:0005509">
    <property type="term" value="F:calcium ion binding"/>
    <property type="evidence" value="ECO:0007669"/>
    <property type="project" value="TreeGrafter"/>
</dbReference>
<dbReference type="Proteomes" id="UP000054826">
    <property type="component" value="Unassembled WGS sequence"/>
</dbReference>
<keyword evidence="7" id="KW-0479">Metal-binding</keyword>
<keyword evidence="19" id="KW-0812">Transmembrane</keyword>
<feature type="non-terminal residue" evidence="22">
    <location>
        <position position="1"/>
    </location>
</feature>
<gene>
    <name evidence="22" type="primary">dhh-a</name>
    <name evidence="22" type="ORF">T4C_6291</name>
</gene>
<evidence type="ECO:0000256" key="11">
    <source>
        <dbReference type="ARBA" id="ARBA00022837"/>
    </source>
</evidence>
<evidence type="ECO:0000256" key="16">
    <source>
        <dbReference type="ARBA" id="ARBA00045369"/>
    </source>
</evidence>
<accession>A0A0V1K6N1</accession>
<dbReference type="GO" id="GO:0009653">
    <property type="term" value="P:anatomical structure morphogenesis"/>
    <property type="evidence" value="ECO:0007669"/>
    <property type="project" value="UniProtKB-KW"/>
</dbReference>
<dbReference type="AlphaFoldDB" id="A0A0V1K6N1"/>
<evidence type="ECO:0000256" key="15">
    <source>
        <dbReference type="ARBA" id="ARBA00023301"/>
    </source>
</evidence>
<dbReference type="Pfam" id="PF01079">
    <property type="entry name" value="Hint"/>
    <property type="match status" value="1"/>
</dbReference>
<keyword evidence="5" id="KW-0808">Transferase</keyword>
<comment type="function">
    <molecule>Protein hedgehog</molecule>
    <text evidence="18">The C-terminal part of the hedgehog protein precursor displays an autoproteolysis activity that results in the cleavage of the full-length protein into two parts (N-product and C-product). In addition, the C-terminal part displays a cholesterol transferase activity that results by the covalent attachment of a cholesterol moiety to the C-terminal of the newly generated N-product.</text>
</comment>
<keyword evidence="9 18" id="KW-0378">Hydrolase</keyword>
<dbReference type="FunFam" id="2.170.16.10:FF:000001">
    <property type="entry name" value="Indian hedgehog"/>
    <property type="match status" value="1"/>
</dbReference>
<evidence type="ECO:0000256" key="18">
    <source>
        <dbReference type="RuleBase" id="RU280812"/>
    </source>
</evidence>
<evidence type="ECO:0000256" key="5">
    <source>
        <dbReference type="ARBA" id="ARBA00022679"/>
    </source>
</evidence>
<dbReference type="GO" id="GO:0010468">
    <property type="term" value="P:regulation of gene expression"/>
    <property type="evidence" value="ECO:0007669"/>
    <property type="project" value="TreeGrafter"/>
</dbReference>
<evidence type="ECO:0000256" key="13">
    <source>
        <dbReference type="ARBA" id="ARBA00023139"/>
    </source>
</evidence>
<keyword evidence="12 18" id="KW-0472">Membrane</keyword>
<keyword evidence="18" id="KW-0333">Golgi apparatus</keyword>
<evidence type="ECO:0000256" key="9">
    <source>
        <dbReference type="ARBA" id="ARBA00022801"/>
    </source>
</evidence>
<evidence type="ECO:0000313" key="23">
    <source>
        <dbReference type="Proteomes" id="UP000054826"/>
    </source>
</evidence>
<dbReference type="GO" id="GO:0005615">
    <property type="term" value="C:extracellular space"/>
    <property type="evidence" value="ECO:0007669"/>
    <property type="project" value="TreeGrafter"/>
</dbReference>
<dbReference type="SUPFAM" id="SSF55166">
    <property type="entry name" value="Hedgehog/DD-peptidase"/>
    <property type="match status" value="1"/>
</dbReference>
<dbReference type="GO" id="GO:0007367">
    <property type="term" value="P:segment polarity determination"/>
    <property type="evidence" value="ECO:0007669"/>
    <property type="project" value="UniProtKB-KW"/>
</dbReference>
<protein>
    <recommendedName>
        <fullName evidence="18">Hedgehog protein</fullName>
    </recommendedName>
</protein>
<evidence type="ECO:0000259" key="20">
    <source>
        <dbReference type="SMART" id="SM00305"/>
    </source>
</evidence>
<dbReference type="GO" id="GO:0005886">
    <property type="term" value="C:plasma membrane"/>
    <property type="evidence" value="ECO:0007669"/>
    <property type="project" value="UniProtKB-SubCell"/>
</dbReference>
<reference evidence="22 23" key="1">
    <citation type="submission" date="2015-01" db="EMBL/GenBank/DDBJ databases">
        <title>Evolution of Trichinella species and genotypes.</title>
        <authorList>
            <person name="Korhonen P.K."/>
            <person name="Edoardo P."/>
            <person name="Giuseppe L.R."/>
            <person name="Gasser R.B."/>
        </authorList>
    </citation>
    <scope>NUCLEOTIDE SEQUENCE [LARGE SCALE GENOMIC DNA]</scope>
    <source>
        <strain evidence="22">ISS176</strain>
    </source>
</reference>
<dbReference type="GO" id="GO:0016539">
    <property type="term" value="P:intein-mediated protein splicing"/>
    <property type="evidence" value="ECO:0007669"/>
    <property type="project" value="InterPro"/>
</dbReference>
<dbReference type="Pfam" id="PF01085">
    <property type="entry name" value="HH_signal"/>
    <property type="match status" value="1"/>
</dbReference>
<keyword evidence="18" id="KW-0256">Endoplasmic reticulum</keyword>
<dbReference type="PANTHER" id="PTHR11889">
    <property type="entry name" value="HEDGEHOG"/>
    <property type="match status" value="1"/>
</dbReference>
<dbReference type="PROSITE" id="PS50817">
    <property type="entry name" value="INTEIN_N_TER"/>
    <property type="match status" value="1"/>
</dbReference>
<evidence type="ECO:0000256" key="3">
    <source>
        <dbReference type="ARBA" id="ARBA00022475"/>
    </source>
</evidence>
<dbReference type="GO" id="GO:0001708">
    <property type="term" value="P:cell fate specification"/>
    <property type="evidence" value="ECO:0007669"/>
    <property type="project" value="TreeGrafter"/>
</dbReference>
<dbReference type="SMART" id="SM00306">
    <property type="entry name" value="HintN"/>
    <property type="match status" value="1"/>
</dbReference>
<sequence length="469" mass="53606">LSPRWIWSSGHQTAPCLIYNFHIYTYICMYTYVCVYMYMESEVVRREVSVKASRKWQPCAGYVVLLVWAICMRSCCQGCAPGSRMAGVVYKKHYPLVYNERFPNEPENAPGSAGAAELRIRRSDPGFKRLVQNNNPDIIFRDEENTGADRMMTYRCKQKLDMLAILTMNYWPNVKLRVIDAWYEQNRYSRSALHYEGRAVDITTSDRDRNKLGMLARLAIQAGFDWVYYESHLHVHASVQPDSVFRTKRMLNCFSGSSTVLTVENRRKRMDELEIGDRVLARKTDGKLTFSPVILFLHRDEQAYAKFKTVHISNGTVLTISPDHLIYKANNIIHNVGNAAGAMETIFAADLLPGDQVFVRNGLFDVSQATVLRIGEIQRQGLYAPLTLEGNVFVDDVLASNYAGTSYETLAHVSMAPARFCWTVASKILKLDHTTTTSTDHVHWYARWLWTLADNVSTFVGLLDYIPRL</sequence>